<dbReference type="SMART" id="SM00471">
    <property type="entry name" value="HDc"/>
    <property type="match status" value="1"/>
</dbReference>
<dbReference type="PANTHER" id="PTHR33594">
    <property type="entry name" value="SUPERFAMILY HYDROLASE, PUTATIVE (AFU_ORTHOLOGUE AFUA_1G03035)-RELATED"/>
    <property type="match status" value="1"/>
</dbReference>
<dbReference type="AlphaFoldDB" id="A0AA47I6P2"/>
<feature type="domain" description="HD" evidence="1">
    <location>
        <begin position="26"/>
        <end position="129"/>
    </location>
</feature>
<dbReference type="PANTHER" id="PTHR33594:SF1">
    <property type="entry name" value="HD_PDEASE DOMAIN-CONTAINING PROTEIN"/>
    <property type="match status" value="1"/>
</dbReference>
<evidence type="ECO:0000313" key="2">
    <source>
        <dbReference type="EMBL" id="WAG61777.1"/>
    </source>
</evidence>
<dbReference type="EMBL" id="CP086239">
    <property type="protein sequence ID" value="WAG61777.1"/>
    <property type="molecule type" value="Genomic_DNA"/>
</dbReference>
<evidence type="ECO:0000259" key="1">
    <source>
        <dbReference type="PROSITE" id="PS51831"/>
    </source>
</evidence>
<dbReference type="CDD" id="cd00077">
    <property type="entry name" value="HDc"/>
    <property type="match status" value="1"/>
</dbReference>
<gene>
    <name evidence="2" type="ORF">LL038_05895</name>
</gene>
<name>A0AA47I6P2_9CLOT</name>
<sequence>MDKELITNKTMEYVKSKLEGEGTGHDFFHILRVYKTALYISKKEGADLFVVGLTALLHDIADWKFNDGNSDIGPRLTKDWLESLEVDDVTINKITMIIRTMSFKGGTTNSKQETIEGKVVQDADRLDAIGAIGIARAFAYGGYKRRELYNPNIKPQKYKDFDQYKVSVDTTVNHFYEKLLLLKDLMNTKSGKTMAEERHKFMITYLEHFFGEWDCIETN</sequence>
<dbReference type="RefSeq" id="WP_216121410.1">
    <property type="nucleotide sequence ID" value="NZ_CP086239.1"/>
</dbReference>
<dbReference type="InterPro" id="IPR006674">
    <property type="entry name" value="HD_domain"/>
</dbReference>
<evidence type="ECO:0000313" key="3">
    <source>
        <dbReference type="Proteomes" id="UP001164733"/>
    </source>
</evidence>
<dbReference type="Proteomes" id="UP001164733">
    <property type="component" value="Chromosome"/>
</dbReference>
<dbReference type="InterPro" id="IPR003607">
    <property type="entry name" value="HD/PDEase_dom"/>
</dbReference>
<dbReference type="PROSITE" id="PS51831">
    <property type="entry name" value="HD"/>
    <property type="match status" value="1"/>
</dbReference>
<proteinExistence type="predicted"/>
<accession>A0AA47I6P2</accession>
<dbReference type="Pfam" id="PF01966">
    <property type="entry name" value="HD"/>
    <property type="match status" value="1"/>
</dbReference>
<organism evidence="2 3">
    <name type="scientific">Clostridium estertheticum</name>
    <dbReference type="NCBI Taxonomy" id="238834"/>
    <lineage>
        <taxon>Bacteria</taxon>
        <taxon>Bacillati</taxon>
        <taxon>Bacillota</taxon>
        <taxon>Clostridia</taxon>
        <taxon>Eubacteriales</taxon>
        <taxon>Clostridiaceae</taxon>
        <taxon>Clostridium</taxon>
    </lineage>
</organism>
<protein>
    <submittedName>
        <fullName evidence="2">HD domain-containing protein</fullName>
    </submittedName>
</protein>
<reference evidence="2" key="1">
    <citation type="submission" date="2021-11" db="EMBL/GenBank/DDBJ databases">
        <title>Clostridia strains as spoilage organisms.</title>
        <authorList>
            <person name="Wambui J."/>
            <person name="Stevens M.J.A."/>
            <person name="Stephan R."/>
        </authorList>
    </citation>
    <scope>NUCLEOTIDE SEQUENCE</scope>
    <source>
        <strain evidence="2">CF009</strain>
    </source>
</reference>